<gene>
    <name evidence="1" type="ORF">MSG28_010571</name>
</gene>
<dbReference type="EMBL" id="CM046118">
    <property type="protein sequence ID" value="KAI8437889.1"/>
    <property type="molecule type" value="Genomic_DNA"/>
</dbReference>
<proteinExistence type="predicted"/>
<sequence length="103" mass="12059">MPDQKQFTRAEVAARNSKEDAVFVIHNHVYDVTPFLDEHPGGHEELMKKYQIGEVVPEEHVEVAKREYQWEDVKHEAGDGQWLTWRLPLILGVVASLTWLYFQ</sequence>
<organism evidence="1 2">
    <name type="scientific">Choristoneura fumiferana</name>
    <name type="common">Spruce budworm moth</name>
    <name type="synonym">Archips fumiferana</name>
    <dbReference type="NCBI Taxonomy" id="7141"/>
    <lineage>
        <taxon>Eukaryota</taxon>
        <taxon>Metazoa</taxon>
        <taxon>Ecdysozoa</taxon>
        <taxon>Arthropoda</taxon>
        <taxon>Hexapoda</taxon>
        <taxon>Insecta</taxon>
        <taxon>Pterygota</taxon>
        <taxon>Neoptera</taxon>
        <taxon>Endopterygota</taxon>
        <taxon>Lepidoptera</taxon>
        <taxon>Glossata</taxon>
        <taxon>Ditrysia</taxon>
        <taxon>Tortricoidea</taxon>
        <taxon>Tortricidae</taxon>
        <taxon>Tortricinae</taxon>
        <taxon>Choristoneura</taxon>
    </lineage>
</organism>
<evidence type="ECO:0000313" key="1">
    <source>
        <dbReference type="EMBL" id="KAI8437889.1"/>
    </source>
</evidence>
<protein>
    <submittedName>
        <fullName evidence="1">Uncharacterized protein</fullName>
    </submittedName>
</protein>
<keyword evidence="2" id="KW-1185">Reference proteome</keyword>
<name>A0ACC0KNE8_CHOFU</name>
<comment type="caution">
    <text evidence="1">The sequence shown here is derived from an EMBL/GenBank/DDBJ whole genome shotgun (WGS) entry which is preliminary data.</text>
</comment>
<reference evidence="1 2" key="1">
    <citation type="journal article" date="2022" name="Genome Biol. Evol.">
        <title>The Spruce Budworm Genome: Reconstructing the Evolutionary History of Antifreeze Proteins.</title>
        <authorList>
            <person name="Beliveau C."/>
            <person name="Gagne P."/>
            <person name="Picq S."/>
            <person name="Vernygora O."/>
            <person name="Keeling C.I."/>
            <person name="Pinkney K."/>
            <person name="Doucet D."/>
            <person name="Wen F."/>
            <person name="Johnston J.S."/>
            <person name="Maaroufi H."/>
            <person name="Boyle B."/>
            <person name="Laroche J."/>
            <person name="Dewar K."/>
            <person name="Juretic N."/>
            <person name="Blackburn G."/>
            <person name="Nisole A."/>
            <person name="Brunet B."/>
            <person name="Brandao M."/>
            <person name="Lumley L."/>
            <person name="Duan J."/>
            <person name="Quan G."/>
            <person name="Lucarotti C.J."/>
            <person name="Roe A.D."/>
            <person name="Sperling F.A.H."/>
            <person name="Levesque R.C."/>
            <person name="Cusson M."/>
        </authorList>
    </citation>
    <scope>NUCLEOTIDE SEQUENCE [LARGE SCALE GENOMIC DNA]</scope>
    <source>
        <strain evidence="1">Glfc:IPQL:Cfum</strain>
    </source>
</reference>
<dbReference type="Proteomes" id="UP001064048">
    <property type="component" value="Chromosome 18"/>
</dbReference>
<evidence type="ECO:0000313" key="2">
    <source>
        <dbReference type="Proteomes" id="UP001064048"/>
    </source>
</evidence>
<accession>A0ACC0KNE8</accession>